<keyword evidence="3" id="KW-0378">Hydrolase</keyword>
<keyword evidence="7" id="KW-1185">Reference proteome</keyword>
<gene>
    <name evidence="6" type="ORF">L0M14_03630</name>
</gene>
<dbReference type="Proteomes" id="UP001649230">
    <property type="component" value="Chromosome"/>
</dbReference>
<evidence type="ECO:0000256" key="4">
    <source>
        <dbReference type="ARBA" id="ARBA00022912"/>
    </source>
</evidence>
<dbReference type="Pfam" id="PF19567">
    <property type="entry name" value="CpsB_CapC"/>
    <property type="match status" value="1"/>
</dbReference>
<dbReference type="PANTHER" id="PTHR39181:SF1">
    <property type="entry name" value="TYROSINE-PROTEIN PHOSPHATASE YWQE"/>
    <property type="match status" value="1"/>
</dbReference>
<keyword evidence="4" id="KW-0904">Protein phosphatase</keyword>
<evidence type="ECO:0000256" key="5">
    <source>
        <dbReference type="ARBA" id="ARBA00051722"/>
    </source>
</evidence>
<dbReference type="SUPFAM" id="SSF89550">
    <property type="entry name" value="PHP domain-like"/>
    <property type="match status" value="1"/>
</dbReference>
<dbReference type="PANTHER" id="PTHR39181">
    <property type="entry name" value="TYROSINE-PROTEIN PHOSPHATASE YWQE"/>
    <property type="match status" value="1"/>
</dbReference>
<dbReference type="EMBL" id="CP090978">
    <property type="protein sequence ID" value="UJF34313.1"/>
    <property type="molecule type" value="Genomic_DNA"/>
</dbReference>
<organism evidence="6 7">
    <name type="scientific">Paenibacillus hexagrammi</name>
    <dbReference type="NCBI Taxonomy" id="2908839"/>
    <lineage>
        <taxon>Bacteria</taxon>
        <taxon>Bacillati</taxon>
        <taxon>Bacillota</taxon>
        <taxon>Bacilli</taxon>
        <taxon>Bacillales</taxon>
        <taxon>Paenibacillaceae</taxon>
        <taxon>Paenibacillus</taxon>
    </lineage>
</organism>
<dbReference type="InterPro" id="IPR016195">
    <property type="entry name" value="Pol/histidinol_Pase-like"/>
</dbReference>
<name>A0ABY3SJV9_9BACL</name>
<dbReference type="InterPro" id="IPR016667">
    <property type="entry name" value="Caps_polysacc_synth_CpsB/CapC"/>
</dbReference>
<evidence type="ECO:0000256" key="2">
    <source>
        <dbReference type="ARBA" id="ARBA00013064"/>
    </source>
</evidence>
<sequence>MLIDTHCHILPNIDDGAGSLEESIAMAKGAVLNDIGVIVATPHYGKGKYVNDAKSIELKVSQMNAALESVKVNLTVITGQEIHVRKSIVEELYTGKLTTINQSRFMILELPSYGIPTNFHDLLYELSILQIVPVIAHPERNFGFLKNKSSIRSFFDQGVLFQVTASSLLGAHGRKYRISQLNCVKVG</sequence>
<evidence type="ECO:0000256" key="3">
    <source>
        <dbReference type="ARBA" id="ARBA00022801"/>
    </source>
</evidence>
<evidence type="ECO:0000313" key="7">
    <source>
        <dbReference type="Proteomes" id="UP001649230"/>
    </source>
</evidence>
<protein>
    <recommendedName>
        <fullName evidence="2">protein-tyrosine-phosphatase</fullName>
        <ecNumber evidence="2">3.1.3.48</ecNumber>
    </recommendedName>
</protein>
<dbReference type="EC" id="3.1.3.48" evidence="2"/>
<evidence type="ECO:0000256" key="1">
    <source>
        <dbReference type="ARBA" id="ARBA00005750"/>
    </source>
</evidence>
<proteinExistence type="inferred from homology"/>
<comment type="similarity">
    <text evidence="1">Belongs to the metallo-dependent hydrolases superfamily. CpsB/CapC family.</text>
</comment>
<comment type="catalytic activity">
    <reaction evidence="5">
        <text>O-phospho-L-tyrosyl-[protein] + H2O = L-tyrosyl-[protein] + phosphate</text>
        <dbReference type="Rhea" id="RHEA:10684"/>
        <dbReference type="Rhea" id="RHEA-COMP:10136"/>
        <dbReference type="Rhea" id="RHEA-COMP:20101"/>
        <dbReference type="ChEBI" id="CHEBI:15377"/>
        <dbReference type="ChEBI" id="CHEBI:43474"/>
        <dbReference type="ChEBI" id="CHEBI:46858"/>
        <dbReference type="ChEBI" id="CHEBI:61978"/>
        <dbReference type="EC" id="3.1.3.48"/>
    </reaction>
</comment>
<evidence type="ECO:0000313" key="6">
    <source>
        <dbReference type="EMBL" id="UJF34313.1"/>
    </source>
</evidence>
<dbReference type="Gene3D" id="3.20.20.140">
    <property type="entry name" value="Metal-dependent hydrolases"/>
    <property type="match status" value="1"/>
</dbReference>
<accession>A0ABY3SJV9</accession>
<reference evidence="6 7" key="1">
    <citation type="journal article" date="2024" name="Int. J. Syst. Evol. Microbiol.">
        <title>Paenibacillus hexagrammi sp. nov., a novel bacterium isolated from the gut content of Hexagrammos agrammus.</title>
        <authorList>
            <person name="Jung H.K."/>
            <person name="Kim D.G."/>
            <person name="Zin H."/>
            <person name="Park J."/>
            <person name="Jung H."/>
            <person name="Kim Y.O."/>
            <person name="Kong H.J."/>
            <person name="Kim J.W."/>
            <person name="Kim Y.S."/>
        </authorList>
    </citation>
    <scope>NUCLEOTIDE SEQUENCE [LARGE SCALE GENOMIC DNA]</scope>
    <source>
        <strain evidence="6 7">YPD9-1</strain>
    </source>
</reference>